<dbReference type="KEGG" id="sted:SPTER_40970"/>
<proteinExistence type="inferred from homology"/>
<comment type="subcellular location">
    <subcellularLocation>
        <location evidence="1">Cell membrane</location>
        <topology evidence="1">Multi-pass membrane protein</topology>
    </subcellularLocation>
</comment>
<dbReference type="Pfam" id="PF02653">
    <property type="entry name" value="BPD_transp_2"/>
    <property type="match status" value="1"/>
</dbReference>
<evidence type="ECO:0000313" key="11">
    <source>
        <dbReference type="Proteomes" id="UP000320776"/>
    </source>
</evidence>
<evidence type="ECO:0000256" key="7">
    <source>
        <dbReference type="ARBA" id="ARBA00023136"/>
    </source>
</evidence>
<dbReference type="AlphaFoldDB" id="A0A517DZC4"/>
<dbReference type="GO" id="GO:0005886">
    <property type="term" value="C:plasma membrane"/>
    <property type="evidence" value="ECO:0007669"/>
    <property type="project" value="UniProtKB-SubCell"/>
</dbReference>
<keyword evidence="2" id="KW-0813">Transport</keyword>
<evidence type="ECO:0000256" key="3">
    <source>
        <dbReference type="ARBA" id="ARBA00022475"/>
    </source>
</evidence>
<reference evidence="10 11" key="1">
    <citation type="submission" date="2019-02" db="EMBL/GenBank/DDBJ databases">
        <title>Closed genome of Sporomusa termitida DSM 4440.</title>
        <authorList>
            <person name="Poehlein A."/>
            <person name="Daniel R."/>
        </authorList>
    </citation>
    <scope>NUCLEOTIDE SEQUENCE [LARGE SCALE GENOMIC DNA]</scope>
    <source>
        <strain evidence="10 11">DSM 4440</strain>
    </source>
</reference>
<dbReference type="RefSeq" id="WP_170233344.1">
    <property type="nucleotide sequence ID" value="NZ_CP036259.1"/>
</dbReference>
<organism evidence="10 11">
    <name type="scientific">Sporomusa termitida</name>
    <dbReference type="NCBI Taxonomy" id="2377"/>
    <lineage>
        <taxon>Bacteria</taxon>
        <taxon>Bacillati</taxon>
        <taxon>Bacillota</taxon>
        <taxon>Negativicutes</taxon>
        <taxon>Selenomonadales</taxon>
        <taxon>Sporomusaceae</taxon>
        <taxon>Sporomusa</taxon>
    </lineage>
</organism>
<name>A0A517DZC4_9FIRM</name>
<evidence type="ECO:0000256" key="5">
    <source>
        <dbReference type="ARBA" id="ARBA00022970"/>
    </source>
</evidence>
<sequence length="307" mass="32350">MSGELIIQQLLNGLSLGFMYALIAVGFTLFFGVIEVVNFAHGEVFMLGAFCALVASEVLLATGLLSGSILFFALVLLAVLAAGAAVGIAMEKVIIKPLRNAPEIMTLLITLGASIVMRESIMLFFPNGRNPQPFPLLIDMPGLTLGGIFIKPDVILTVLLAGGLITGLYLLIEKTAFGRYIRATAQDREAAMMMGIKVNKIFLITFALGSALGAVAGLMNGMAYGIVKFNMGFVIGIKGFAAAVVGGLGNVYGAVAGGLLLGFMEILAVALIPDGSRFQESISFVVVILFLVFRPAGIFGERAYEKV</sequence>
<feature type="transmembrane region" description="Helical" evidence="9">
    <location>
        <begin position="278"/>
        <end position="296"/>
    </location>
</feature>
<dbReference type="InterPro" id="IPR052157">
    <property type="entry name" value="BCAA_transport_permease"/>
</dbReference>
<dbReference type="Proteomes" id="UP000320776">
    <property type="component" value="Chromosome"/>
</dbReference>
<keyword evidence="11" id="KW-1185">Reference proteome</keyword>
<feature type="transmembrane region" description="Helical" evidence="9">
    <location>
        <begin position="69"/>
        <end position="90"/>
    </location>
</feature>
<dbReference type="PANTHER" id="PTHR11795:SF445">
    <property type="entry name" value="AMINO ACID ABC TRANSPORTER PERMEASE PROTEIN"/>
    <property type="match status" value="1"/>
</dbReference>
<keyword evidence="7 9" id="KW-0472">Membrane</keyword>
<evidence type="ECO:0000256" key="6">
    <source>
        <dbReference type="ARBA" id="ARBA00022989"/>
    </source>
</evidence>
<dbReference type="PANTHER" id="PTHR11795">
    <property type="entry name" value="BRANCHED-CHAIN AMINO ACID TRANSPORT SYSTEM PERMEASE PROTEIN LIVH"/>
    <property type="match status" value="1"/>
</dbReference>
<accession>A0A517DZC4</accession>
<evidence type="ECO:0000313" key="10">
    <source>
        <dbReference type="EMBL" id="QDR82668.1"/>
    </source>
</evidence>
<dbReference type="GO" id="GO:0006865">
    <property type="term" value="P:amino acid transport"/>
    <property type="evidence" value="ECO:0007669"/>
    <property type="project" value="UniProtKB-KW"/>
</dbReference>
<protein>
    <submittedName>
        <fullName evidence="10">High-affinity branched-chain amino acid transport system permease protein LivH</fullName>
    </submittedName>
</protein>
<feature type="transmembrane region" description="Helical" evidence="9">
    <location>
        <begin position="44"/>
        <end position="63"/>
    </location>
</feature>
<dbReference type="CDD" id="cd06582">
    <property type="entry name" value="TM_PBP1_LivH_like"/>
    <property type="match status" value="1"/>
</dbReference>
<feature type="transmembrane region" description="Helical" evidence="9">
    <location>
        <begin position="18"/>
        <end position="37"/>
    </location>
</feature>
<dbReference type="InterPro" id="IPR001851">
    <property type="entry name" value="ABC_transp_permease"/>
</dbReference>
<dbReference type="EMBL" id="CP036259">
    <property type="protein sequence ID" value="QDR82668.1"/>
    <property type="molecule type" value="Genomic_DNA"/>
</dbReference>
<keyword evidence="4 9" id="KW-0812">Transmembrane</keyword>
<keyword evidence="5" id="KW-0029">Amino-acid transport</keyword>
<evidence type="ECO:0000256" key="2">
    <source>
        <dbReference type="ARBA" id="ARBA00022448"/>
    </source>
</evidence>
<comment type="similarity">
    <text evidence="8">Belongs to the binding-protein-dependent transport system permease family. LivHM subfamily.</text>
</comment>
<keyword evidence="6 9" id="KW-1133">Transmembrane helix</keyword>
<dbReference type="GO" id="GO:0022857">
    <property type="term" value="F:transmembrane transporter activity"/>
    <property type="evidence" value="ECO:0007669"/>
    <property type="project" value="InterPro"/>
</dbReference>
<evidence type="ECO:0000256" key="4">
    <source>
        <dbReference type="ARBA" id="ARBA00022692"/>
    </source>
</evidence>
<feature type="transmembrane region" description="Helical" evidence="9">
    <location>
        <begin position="102"/>
        <end position="125"/>
    </location>
</feature>
<keyword evidence="3" id="KW-1003">Cell membrane</keyword>
<evidence type="ECO:0000256" key="1">
    <source>
        <dbReference type="ARBA" id="ARBA00004651"/>
    </source>
</evidence>
<feature type="transmembrane region" description="Helical" evidence="9">
    <location>
        <begin position="201"/>
        <end position="219"/>
    </location>
</feature>
<feature type="transmembrane region" description="Helical" evidence="9">
    <location>
        <begin position="145"/>
        <end position="172"/>
    </location>
</feature>
<evidence type="ECO:0000256" key="9">
    <source>
        <dbReference type="SAM" id="Phobius"/>
    </source>
</evidence>
<gene>
    <name evidence="10" type="primary">livH_6</name>
    <name evidence="10" type="ORF">SPTER_40970</name>
</gene>
<evidence type="ECO:0000256" key="8">
    <source>
        <dbReference type="ARBA" id="ARBA00037998"/>
    </source>
</evidence>